<organism evidence="1 2">
    <name type="scientific">Letharia columbiana</name>
    <dbReference type="NCBI Taxonomy" id="112416"/>
    <lineage>
        <taxon>Eukaryota</taxon>
        <taxon>Fungi</taxon>
        <taxon>Dikarya</taxon>
        <taxon>Ascomycota</taxon>
        <taxon>Pezizomycotina</taxon>
        <taxon>Lecanoromycetes</taxon>
        <taxon>OSLEUM clade</taxon>
        <taxon>Lecanoromycetidae</taxon>
        <taxon>Lecanorales</taxon>
        <taxon>Lecanorineae</taxon>
        <taxon>Parmeliaceae</taxon>
        <taxon>Letharia</taxon>
    </lineage>
</organism>
<keyword evidence="2" id="KW-1185">Reference proteome</keyword>
<gene>
    <name evidence="1" type="ORF">HO173_001339</name>
</gene>
<accession>A0A8H6L9E3</accession>
<sequence>MPDAPVLLARYTHAFDFESTFNNFAPASDEAILVDCIWREDSPLNINSTTSPNDPKTKKADIPRVHCIQTAVTRGVMK</sequence>
<dbReference type="EMBL" id="JACCJC010000003">
    <property type="protein sequence ID" value="KAF6240667.1"/>
    <property type="molecule type" value="Genomic_DNA"/>
</dbReference>
<comment type="caution">
    <text evidence="1">The sequence shown here is derived from an EMBL/GenBank/DDBJ whole genome shotgun (WGS) entry which is preliminary data.</text>
</comment>
<dbReference type="GeneID" id="59283013"/>
<dbReference type="RefSeq" id="XP_037169926.1">
    <property type="nucleotide sequence ID" value="XM_037303279.1"/>
</dbReference>
<protein>
    <submittedName>
        <fullName evidence="1">Uncharacterized protein</fullName>
    </submittedName>
</protein>
<evidence type="ECO:0000313" key="2">
    <source>
        <dbReference type="Proteomes" id="UP000578531"/>
    </source>
</evidence>
<dbReference type="AlphaFoldDB" id="A0A8H6L9E3"/>
<proteinExistence type="predicted"/>
<name>A0A8H6L9E3_9LECA</name>
<dbReference type="Proteomes" id="UP000578531">
    <property type="component" value="Unassembled WGS sequence"/>
</dbReference>
<evidence type="ECO:0000313" key="1">
    <source>
        <dbReference type="EMBL" id="KAF6240667.1"/>
    </source>
</evidence>
<reference evidence="1 2" key="1">
    <citation type="journal article" date="2020" name="Genomics">
        <title>Complete, high-quality genomes from long-read metagenomic sequencing of two wolf lichen thalli reveals enigmatic genome architecture.</title>
        <authorList>
            <person name="McKenzie S.K."/>
            <person name="Walston R.F."/>
            <person name="Allen J.L."/>
        </authorList>
    </citation>
    <scope>NUCLEOTIDE SEQUENCE [LARGE SCALE GENOMIC DNA]</scope>
    <source>
        <strain evidence="1">WasteWater2</strain>
    </source>
</reference>